<dbReference type="RefSeq" id="WP_345028765.1">
    <property type="nucleotide sequence ID" value="NZ_BAABEY010000021.1"/>
</dbReference>
<evidence type="ECO:0000313" key="2">
    <source>
        <dbReference type="Proteomes" id="UP001501508"/>
    </source>
</evidence>
<sequence>MRAFFTRVFLLSLVNLTIVITGIKASNDEVRAIKEKVRKNKLYDVPLKYYEVSYPYAFLAVNENDPKKEAKILKILKRKSGFKWTIIKWWSRYLTIVPEILVGEYELSGNYQKGELAEEIGTSPGRKYSKISFRPRYEEAVCRKYGVSQKDFDEFVLFQQLQNQARYPFASYKNMAEFSSEHRKIPIEPRKMVSEKGYPYYGKVSVKMLDEKKRQVGAFGYVYDKDVQVKPWGEEHTREYWSNVSTSTTTVTYEVSCDKKPVGVFQNEVNSVSESFEGNLAGSILWTLAAEGIKRSNIRGYEDELFRMTLIKACYYEGDSTHRDAAHAMEKYKKARKEYESGNFFLAFQYSEESLWLRENAESYELRADIYRHFNYLLESISDYLTAIEIRKRKGDPLTDLYRKIAISMGGLEFQSLKDSRDFYFERHKTLATISPDMALAYIRKADPALADQMRTLSPKEQALKIAALK</sequence>
<gene>
    <name evidence="1" type="ORF">GCM10023091_21530</name>
</gene>
<reference evidence="2" key="1">
    <citation type="journal article" date="2019" name="Int. J. Syst. Evol. Microbiol.">
        <title>The Global Catalogue of Microorganisms (GCM) 10K type strain sequencing project: providing services to taxonomists for standard genome sequencing and annotation.</title>
        <authorList>
            <consortium name="The Broad Institute Genomics Platform"/>
            <consortium name="The Broad Institute Genome Sequencing Center for Infectious Disease"/>
            <person name="Wu L."/>
            <person name="Ma J."/>
        </authorList>
    </citation>
    <scope>NUCLEOTIDE SEQUENCE [LARGE SCALE GENOMIC DNA]</scope>
    <source>
        <strain evidence="2">JCM 31920</strain>
    </source>
</reference>
<proteinExistence type="predicted"/>
<protein>
    <submittedName>
        <fullName evidence="1">Uncharacterized protein</fullName>
    </submittedName>
</protein>
<keyword evidence="2" id="KW-1185">Reference proteome</keyword>
<comment type="caution">
    <text evidence="1">The sequence shown here is derived from an EMBL/GenBank/DDBJ whole genome shotgun (WGS) entry which is preliminary data.</text>
</comment>
<dbReference type="Proteomes" id="UP001501508">
    <property type="component" value="Unassembled WGS sequence"/>
</dbReference>
<evidence type="ECO:0000313" key="1">
    <source>
        <dbReference type="EMBL" id="GAA4439419.1"/>
    </source>
</evidence>
<accession>A0ABP8M0Y7</accession>
<dbReference type="EMBL" id="BAABEY010000021">
    <property type="protein sequence ID" value="GAA4439419.1"/>
    <property type="molecule type" value="Genomic_DNA"/>
</dbReference>
<name>A0ABP8M0Y7_9BACT</name>
<organism evidence="1 2">
    <name type="scientific">Ravibacter arvi</name>
    <dbReference type="NCBI Taxonomy" id="2051041"/>
    <lineage>
        <taxon>Bacteria</taxon>
        <taxon>Pseudomonadati</taxon>
        <taxon>Bacteroidota</taxon>
        <taxon>Cytophagia</taxon>
        <taxon>Cytophagales</taxon>
        <taxon>Spirosomataceae</taxon>
        <taxon>Ravibacter</taxon>
    </lineage>
</organism>